<evidence type="ECO:0000313" key="2">
    <source>
        <dbReference type="Proteomes" id="UP000078492"/>
    </source>
</evidence>
<dbReference type="AlphaFoldDB" id="A0A195EDJ9"/>
<gene>
    <name evidence="1" type="ORF">ALC57_04670</name>
</gene>
<dbReference type="Proteomes" id="UP000078492">
    <property type="component" value="Unassembled WGS sequence"/>
</dbReference>
<reference evidence="1 2" key="1">
    <citation type="submission" date="2015-09" db="EMBL/GenBank/DDBJ databases">
        <title>Trachymyrmex cornetzi WGS genome.</title>
        <authorList>
            <person name="Nygaard S."/>
            <person name="Hu H."/>
            <person name="Boomsma J."/>
            <person name="Zhang G."/>
        </authorList>
    </citation>
    <scope>NUCLEOTIDE SEQUENCE [LARGE SCALE GENOMIC DNA]</scope>
    <source>
        <strain evidence="1">Tcor2-1</strain>
        <tissue evidence="1">Whole body</tissue>
    </source>
</reference>
<name>A0A195EDJ9_9HYME</name>
<evidence type="ECO:0000313" key="1">
    <source>
        <dbReference type="EMBL" id="KYN22887.1"/>
    </source>
</evidence>
<proteinExistence type="predicted"/>
<keyword evidence="2" id="KW-1185">Reference proteome</keyword>
<accession>A0A195EDJ9</accession>
<dbReference type="EMBL" id="KQ979074">
    <property type="protein sequence ID" value="KYN22887.1"/>
    <property type="molecule type" value="Genomic_DNA"/>
</dbReference>
<organism evidence="1 2">
    <name type="scientific">Trachymyrmex cornetzi</name>
    <dbReference type="NCBI Taxonomy" id="471704"/>
    <lineage>
        <taxon>Eukaryota</taxon>
        <taxon>Metazoa</taxon>
        <taxon>Ecdysozoa</taxon>
        <taxon>Arthropoda</taxon>
        <taxon>Hexapoda</taxon>
        <taxon>Insecta</taxon>
        <taxon>Pterygota</taxon>
        <taxon>Neoptera</taxon>
        <taxon>Endopterygota</taxon>
        <taxon>Hymenoptera</taxon>
        <taxon>Apocrita</taxon>
        <taxon>Aculeata</taxon>
        <taxon>Formicoidea</taxon>
        <taxon>Formicidae</taxon>
        <taxon>Myrmicinae</taxon>
        <taxon>Trachymyrmex</taxon>
    </lineage>
</organism>
<protein>
    <submittedName>
        <fullName evidence="1">Uncharacterized protein</fullName>
    </submittedName>
</protein>
<sequence>MDGKIREILGSLEAEVEVERVRELKAGRKERGWMGVVTMGNMKNKGKISRSKEKLRGREIWIEEDLTWKERKMRWMMRQVIRKEGGKAKMGQEGVWRK</sequence>